<dbReference type="InterPro" id="IPR014951">
    <property type="entry name" value="DUF1822"/>
</dbReference>
<gene>
    <name evidence="1" type="ORF">H1P_1520020</name>
</gene>
<dbReference type="AlphaFoldDB" id="A0A563VM69"/>
<proteinExistence type="predicted"/>
<dbReference type="EMBL" id="CAACVJ010000060">
    <property type="protein sequence ID" value="VEP12546.1"/>
    <property type="molecule type" value="Genomic_DNA"/>
</dbReference>
<organism evidence="1 2">
    <name type="scientific">Hyella patelloides LEGE 07179</name>
    <dbReference type="NCBI Taxonomy" id="945734"/>
    <lineage>
        <taxon>Bacteria</taxon>
        <taxon>Bacillati</taxon>
        <taxon>Cyanobacteriota</taxon>
        <taxon>Cyanophyceae</taxon>
        <taxon>Pleurocapsales</taxon>
        <taxon>Hyellaceae</taxon>
        <taxon>Hyella</taxon>
    </lineage>
</organism>
<sequence length="334" mass="37297">MFKVKIMTSKSPKIDNFAVSLPITAEIRHTGSQFAAQQPTKEKAEQILLNTIAVSVVNNYLSMLGIHTDLAHSDSWNPVMQLCNNTADLEIPGVGKLECRPVKSAASSCQIPLEVWDLRIGYVVVQIDDSLKKADILGFILQVSTEELPLNDLKPPEALIDRIHELLESQESTDDNSLINLGQWFNNIFETGWQTVENLLTPEQLTPAFGFRSVELLEPTVSESQIVNNSVSRAKLINLGLQFNNRNVVLLLEIKPEESESIAVTLQVHSSSNDIYLPESLKLQVLESSGEVFMQAQARNRDNYVQLQFSGQAEEVFTVEITLGDVKFSEQFKL</sequence>
<evidence type="ECO:0008006" key="3">
    <source>
        <dbReference type="Google" id="ProtNLM"/>
    </source>
</evidence>
<evidence type="ECO:0000313" key="1">
    <source>
        <dbReference type="EMBL" id="VEP12546.1"/>
    </source>
</evidence>
<keyword evidence="2" id="KW-1185">Reference proteome</keyword>
<accession>A0A563VM69</accession>
<name>A0A563VM69_9CYAN</name>
<evidence type="ECO:0000313" key="2">
    <source>
        <dbReference type="Proteomes" id="UP000320055"/>
    </source>
</evidence>
<dbReference type="Proteomes" id="UP000320055">
    <property type="component" value="Unassembled WGS sequence"/>
</dbReference>
<dbReference type="Pfam" id="PF08852">
    <property type="entry name" value="DUF1822"/>
    <property type="match status" value="1"/>
</dbReference>
<reference evidence="1 2" key="1">
    <citation type="submission" date="2019-01" db="EMBL/GenBank/DDBJ databases">
        <authorList>
            <person name="Brito A."/>
        </authorList>
    </citation>
    <scope>NUCLEOTIDE SEQUENCE [LARGE SCALE GENOMIC DNA]</scope>
    <source>
        <strain evidence="1">1</strain>
    </source>
</reference>
<protein>
    <recommendedName>
        <fullName evidence="3">DUF1822 family protein</fullName>
    </recommendedName>
</protein>